<gene>
    <name evidence="1" type="ORF">ONE63_008915</name>
</gene>
<dbReference type="SUPFAM" id="SSF55961">
    <property type="entry name" value="Bet v1-like"/>
    <property type="match status" value="1"/>
</dbReference>
<dbReference type="Pfam" id="PF10604">
    <property type="entry name" value="Polyketide_cyc2"/>
    <property type="match status" value="1"/>
</dbReference>
<dbReference type="EMBL" id="JAPTSV010000007">
    <property type="protein sequence ID" value="KAJ1525704.1"/>
    <property type="molecule type" value="Genomic_DNA"/>
</dbReference>
<comment type="caution">
    <text evidence="1">The sequence shown here is derived from an EMBL/GenBank/DDBJ whole genome shotgun (WGS) entry which is preliminary data.</text>
</comment>
<dbReference type="InterPro" id="IPR019587">
    <property type="entry name" value="Polyketide_cyclase/dehydratase"/>
</dbReference>
<dbReference type="InterPro" id="IPR023393">
    <property type="entry name" value="START-like_dom_sf"/>
</dbReference>
<protein>
    <submittedName>
        <fullName evidence="1">Uncharacterized protein</fullName>
    </submittedName>
</protein>
<accession>A0AAV7XPM3</accession>
<name>A0AAV7XPM3_9NEOP</name>
<reference evidence="1" key="1">
    <citation type="submission" date="2022-12" db="EMBL/GenBank/DDBJ databases">
        <title>Chromosome-level genome assembly of the bean flower thrips Megalurothrips usitatus.</title>
        <authorList>
            <person name="Ma L."/>
            <person name="Liu Q."/>
            <person name="Li H."/>
            <person name="Cai W."/>
        </authorList>
    </citation>
    <scope>NUCLEOTIDE SEQUENCE</scope>
    <source>
        <strain evidence="1">Cailab_2022a</strain>
    </source>
</reference>
<evidence type="ECO:0000313" key="2">
    <source>
        <dbReference type="Proteomes" id="UP001075354"/>
    </source>
</evidence>
<evidence type="ECO:0000313" key="1">
    <source>
        <dbReference type="EMBL" id="KAJ1525704.1"/>
    </source>
</evidence>
<proteinExistence type="predicted"/>
<keyword evidence="2" id="KW-1185">Reference proteome</keyword>
<organism evidence="1 2">
    <name type="scientific">Megalurothrips usitatus</name>
    <name type="common">bean blossom thrips</name>
    <dbReference type="NCBI Taxonomy" id="439358"/>
    <lineage>
        <taxon>Eukaryota</taxon>
        <taxon>Metazoa</taxon>
        <taxon>Ecdysozoa</taxon>
        <taxon>Arthropoda</taxon>
        <taxon>Hexapoda</taxon>
        <taxon>Insecta</taxon>
        <taxon>Pterygota</taxon>
        <taxon>Neoptera</taxon>
        <taxon>Paraneoptera</taxon>
        <taxon>Thysanoptera</taxon>
        <taxon>Terebrantia</taxon>
        <taxon>Thripoidea</taxon>
        <taxon>Thripidae</taxon>
        <taxon>Megalurothrips</taxon>
    </lineage>
</organism>
<dbReference type="Gene3D" id="3.30.530.20">
    <property type="match status" value="1"/>
</dbReference>
<sequence length="205" mass="23525">MASSGKLFAGPGRPWRLWRSSSPCARRAAVCAAAALVLYVLLSPRAYLYREEYTIEQARAKDVWDFVADFSNMPKLNPTILDWELLEDGGSRGHWQYSVRYTERLSGLPGVSNYATAHFHVIPAQPNADFVIHSTHRTCFYTDWFCLPTVSEFRFAPRDGGTSTYCTERIEYACPWLFSGFCRKEVVFQRNAIRENLKLELYSVQ</sequence>
<dbReference type="Proteomes" id="UP001075354">
    <property type="component" value="Chromosome 7"/>
</dbReference>
<dbReference type="AlphaFoldDB" id="A0AAV7XPM3"/>
<dbReference type="CDD" id="cd07812">
    <property type="entry name" value="SRPBCC"/>
    <property type="match status" value="1"/>
</dbReference>